<organism evidence="2 3">
    <name type="scientific">Polarella glacialis</name>
    <name type="common">Dinoflagellate</name>
    <dbReference type="NCBI Taxonomy" id="89957"/>
    <lineage>
        <taxon>Eukaryota</taxon>
        <taxon>Sar</taxon>
        <taxon>Alveolata</taxon>
        <taxon>Dinophyceae</taxon>
        <taxon>Suessiales</taxon>
        <taxon>Suessiaceae</taxon>
        <taxon>Polarella</taxon>
    </lineage>
</organism>
<evidence type="ECO:0000313" key="3">
    <source>
        <dbReference type="Proteomes" id="UP000626109"/>
    </source>
</evidence>
<dbReference type="EMBL" id="CAJNNW010004721">
    <property type="protein sequence ID" value="CAE8646686.1"/>
    <property type="molecule type" value="Genomic_DNA"/>
</dbReference>
<evidence type="ECO:0000256" key="1">
    <source>
        <dbReference type="SAM" id="MobiDB-lite"/>
    </source>
</evidence>
<feature type="non-terminal residue" evidence="2">
    <location>
        <position position="96"/>
    </location>
</feature>
<evidence type="ECO:0000313" key="2">
    <source>
        <dbReference type="EMBL" id="CAE8646686.1"/>
    </source>
</evidence>
<sequence>DLGDGWVRVSLKVGERFMPLKVQGCAVLLPRHASRFRSDTRLEALDQWSDEEAENAKEAEQEGGPAVGPRSPAKPETAEEQQRRLQAAEKHGKEDE</sequence>
<gene>
    <name evidence="2" type="ORF">PGLA2088_LOCUS5022</name>
</gene>
<comment type="caution">
    <text evidence="2">The sequence shown here is derived from an EMBL/GenBank/DDBJ whole genome shotgun (WGS) entry which is preliminary data.</text>
</comment>
<feature type="non-terminal residue" evidence="2">
    <location>
        <position position="1"/>
    </location>
</feature>
<feature type="region of interest" description="Disordered" evidence="1">
    <location>
        <begin position="46"/>
        <end position="96"/>
    </location>
</feature>
<dbReference type="AlphaFoldDB" id="A0A813I8Q8"/>
<proteinExistence type="predicted"/>
<protein>
    <submittedName>
        <fullName evidence="2">Uncharacterized protein</fullName>
    </submittedName>
</protein>
<accession>A0A813I8Q8</accession>
<reference evidence="2" key="1">
    <citation type="submission" date="2021-02" db="EMBL/GenBank/DDBJ databases">
        <authorList>
            <person name="Dougan E. K."/>
            <person name="Rhodes N."/>
            <person name="Thang M."/>
            <person name="Chan C."/>
        </authorList>
    </citation>
    <scope>NUCLEOTIDE SEQUENCE</scope>
</reference>
<feature type="compositionally biased region" description="Basic and acidic residues" evidence="1">
    <location>
        <begin position="76"/>
        <end position="96"/>
    </location>
</feature>
<name>A0A813I8Q8_POLGL</name>
<dbReference type="Proteomes" id="UP000626109">
    <property type="component" value="Unassembled WGS sequence"/>
</dbReference>